<accession>A0A5N6X1D3</accession>
<dbReference type="InterPro" id="IPR022234">
    <property type="entry name" value="DUF3759"/>
</dbReference>
<name>A0A5N6X1D3_9EURO</name>
<protein>
    <submittedName>
        <fullName evidence="1">Uncharacterized protein</fullName>
    </submittedName>
</protein>
<evidence type="ECO:0000313" key="1">
    <source>
        <dbReference type="EMBL" id="KAE8327015.1"/>
    </source>
</evidence>
<reference evidence="2" key="1">
    <citation type="submission" date="2019-04" db="EMBL/GenBank/DDBJ databases">
        <title>Friends and foes A comparative genomics studyof 23 Aspergillus species from section Flavi.</title>
        <authorList>
            <consortium name="DOE Joint Genome Institute"/>
            <person name="Kjaerbolling I."/>
            <person name="Vesth T."/>
            <person name="Frisvad J.C."/>
            <person name="Nybo J.L."/>
            <person name="Theobald S."/>
            <person name="Kildgaard S."/>
            <person name="Isbrandt T."/>
            <person name="Kuo A."/>
            <person name="Sato A."/>
            <person name="Lyhne E.K."/>
            <person name="Kogle M.E."/>
            <person name="Wiebenga A."/>
            <person name="Kun R.S."/>
            <person name="Lubbers R.J."/>
            <person name="Makela M.R."/>
            <person name="Barry K."/>
            <person name="Chovatia M."/>
            <person name="Clum A."/>
            <person name="Daum C."/>
            <person name="Haridas S."/>
            <person name="He G."/>
            <person name="LaButti K."/>
            <person name="Lipzen A."/>
            <person name="Mondo S."/>
            <person name="Riley R."/>
            <person name="Salamov A."/>
            <person name="Simmons B.A."/>
            <person name="Magnuson J.K."/>
            <person name="Henrissat B."/>
            <person name="Mortensen U.H."/>
            <person name="Larsen T.O."/>
            <person name="Devries R.P."/>
            <person name="Grigoriev I.V."/>
            <person name="Machida M."/>
            <person name="Baker S.E."/>
            <person name="Andersen M.R."/>
        </authorList>
    </citation>
    <scope>NUCLEOTIDE SEQUENCE [LARGE SCALE GENOMIC DNA]</scope>
    <source>
        <strain evidence="2">CBS 130017</strain>
    </source>
</reference>
<dbReference type="EMBL" id="ML741795">
    <property type="protein sequence ID" value="KAE8327015.1"/>
    <property type="molecule type" value="Genomic_DNA"/>
</dbReference>
<proteinExistence type="predicted"/>
<keyword evidence="2" id="KW-1185">Reference proteome</keyword>
<dbReference type="PANTHER" id="PTHR37450:SF1">
    <property type="entry name" value="CIPC PROTEIN"/>
    <property type="match status" value="1"/>
</dbReference>
<sequence>MVFFSDDSEQAIAWNEVNNAPDNAELTGELIAAAAAYEAAKVYENYVAAHGKPASEAQAKEILGGIVAIFVDRTVETNSLDSIDAQRVKYDGRSQTWDIIAEDY</sequence>
<gene>
    <name evidence="1" type="ORF">BDV39DRAFT_205426</name>
</gene>
<dbReference type="Pfam" id="PF12585">
    <property type="entry name" value="DUF3759"/>
    <property type="match status" value="1"/>
</dbReference>
<organism evidence="1 2">
    <name type="scientific">Aspergillus sergii</name>
    <dbReference type="NCBI Taxonomy" id="1034303"/>
    <lineage>
        <taxon>Eukaryota</taxon>
        <taxon>Fungi</taxon>
        <taxon>Dikarya</taxon>
        <taxon>Ascomycota</taxon>
        <taxon>Pezizomycotina</taxon>
        <taxon>Eurotiomycetes</taxon>
        <taxon>Eurotiomycetidae</taxon>
        <taxon>Eurotiales</taxon>
        <taxon>Aspergillaceae</taxon>
        <taxon>Aspergillus</taxon>
        <taxon>Aspergillus subgen. Circumdati</taxon>
    </lineage>
</organism>
<dbReference type="PANTHER" id="PTHR37450">
    <property type="entry name" value="CIPC PROTEIN"/>
    <property type="match status" value="1"/>
</dbReference>
<dbReference type="AlphaFoldDB" id="A0A5N6X1D3"/>
<evidence type="ECO:0000313" key="2">
    <source>
        <dbReference type="Proteomes" id="UP000325945"/>
    </source>
</evidence>
<dbReference type="Proteomes" id="UP000325945">
    <property type="component" value="Unassembled WGS sequence"/>
</dbReference>